<dbReference type="Proteomes" id="UP000219050">
    <property type="component" value="Chromosome"/>
</dbReference>
<protein>
    <recommendedName>
        <fullName evidence="3">DUF2946 domain-containing protein</fullName>
    </recommendedName>
</protein>
<dbReference type="AlphaFoldDB" id="A0A291LW18"/>
<evidence type="ECO:0000313" key="2">
    <source>
        <dbReference type="Proteomes" id="UP000219050"/>
    </source>
</evidence>
<dbReference type="RefSeq" id="WP_088662505.1">
    <property type="nucleotide sequence ID" value="NZ_CP021404.1"/>
</dbReference>
<reference evidence="1 2" key="1">
    <citation type="submission" date="2017-05" db="EMBL/GenBank/DDBJ databases">
        <title>Comparative genomic and metabolic analysis of manganese-oxidizing mechanisms in Celeribater manganoxidans DY25T: its adaption to the environment of polymetallic nodule.</title>
        <authorList>
            <person name="Wang X."/>
        </authorList>
    </citation>
    <scope>NUCLEOTIDE SEQUENCE [LARGE SCALE GENOMIC DNA]</scope>
    <source>
        <strain evidence="1 2">DY25</strain>
    </source>
</reference>
<evidence type="ECO:0008006" key="3">
    <source>
        <dbReference type="Google" id="ProtNLM"/>
    </source>
</evidence>
<organism evidence="1 2">
    <name type="scientific">Pacificitalea manganoxidans</name>
    <dbReference type="NCBI Taxonomy" id="1411902"/>
    <lineage>
        <taxon>Bacteria</taxon>
        <taxon>Pseudomonadati</taxon>
        <taxon>Pseudomonadota</taxon>
        <taxon>Alphaproteobacteria</taxon>
        <taxon>Rhodobacterales</taxon>
        <taxon>Paracoccaceae</taxon>
        <taxon>Pacificitalea</taxon>
    </lineage>
</organism>
<name>A0A291LW18_9RHOB</name>
<evidence type="ECO:0000313" key="1">
    <source>
        <dbReference type="EMBL" id="ATI40900.1"/>
    </source>
</evidence>
<accession>A0A291LW18</accession>
<keyword evidence="2" id="KW-1185">Reference proteome</keyword>
<proteinExistence type="predicted"/>
<dbReference type="KEGG" id="cmag:CBW24_02040"/>
<gene>
    <name evidence="1" type="ORF">CBW24_02040</name>
</gene>
<sequence>MSILIGRILILVMLLQLAITSVFAHGMVSVDQCAEQGAGHAHMVSVDMAFDTLVVADDAAPDLAIALHCTGQPCTEKMSGDLGALALGDYRRVVLHARDPDLTRQSVLRPHLRPPLV</sequence>
<dbReference type="EMBL" id="CP021404">
    <property type="protein sequence ID" value="ATI40900.1"/>
    <property type="molecule type" value="Genomic_DNA"/>
</dbReference>